<comment type="caution">
    <text evidence="1">The sequence shown here is derived from an EMBL/GenBank/DDBJ whole genome shotgun (WGS) entry which is preliminary data.</text>
</comment>
<name>A0A833UKX7_ACIBZ</name>
<reference evidence="2" key="1">
    <citation type="journal article" date="2020" name="MBio">
        <title>Horizontal gene transfer to a defensive symbiont with a reduced genome amongst a multipartite beetle microbiome.</title>
        <authorList>
            <person name="Waterworth S.C."/>
            <person name="Florez L.V."/>
            <person name="Rees E.R."/>
            <person name="Hertweck C."/>
            <person name="Kaltenpoth M."/>
            <person name="Kwan J.C."/>
        </authorList>
    </citation>
    <scope>NUCLEOTIDE SEQUENCE [LARGE SCALE GENOMIC DNA]</scope>
</reference>
<accession>A0A833UKX7</accession>
<evidence type="ECO:0000313" key="2">
    <source>
        <dbReference type="Proteomes" id="UP000490535"/>
    </source>
</evidence>
<evidence type="ECO:0000313" key="1">
    <source>
        <dbReference type="EMBL" id="KAF1020480.1"/>
    </source>
</evidence>
<protein>
    <submittedName>
        <fullName evidence="1">Uncharacterized protein</fullName>
    </submittedName>
</protein>
<dbReference type="Proteomes" id="UP000490535">
    <property type="component" value="Unassembled WGS sequence"/>
</dbReference>
<organism evidence="1 2">
    <name type="scientific">Acinetobacter bereziniae</name>
    <name type="common">Acinetobacter genomosp. 10</name>
    <dbReference type="NCBI Taxonomy" id="106648"/>
    <lineage>
        <taxon>Bacteria</taxon>
        <taxon>Pseudomonadati</taxon>
        <taxon>Pseudomonadota</taxon>
        <taxon>Gammaproteobacteria</taxon>
        <taxon>Moraxellales</taxon>
        <taxon>Moraxellaceae</taxon>
        <taxon>Acinetobacter</taxon>
    </lineage>
</organism>
<dbReference type="EMBL" id="WNDP01000121">
    <property type="protein sequence ID" value="KAF1020480.1"/>
    <property type="molecule type" value="Genomic_DNA"/>
</dbReference>
<sequence length="59" mass="6402">MTDLEAKTLKEIEMLKAKTAIAVAILSNCEASTLSALSTNDRKSGMFDTIRKAQATIEK</sequence>
<dbReference type="AlphaFoldDB" id="A0A833UKX7"/>
<proteinExistence type="predicted"/>
<gene>
    <name evidence="1" type="ORF">GAK29_03617</name>
</gene>